<evidence type="ECO:0000313" key="1">
    <source>
        <dbReference type="EMBL" id="CAB4138539.1"/>
    </source>
</evidence>
<dbReference type="EMBL" id="LR796345">
    <property type="protein sequence ID" value="CAB4138539.1"/>
    <property type="molecule type" value="Genomic_DNA"/>
</dbReference>
<proteinExistence type="predicted"/>
<gene>
    <name evidence="1" type="ORF">UFOVP331_99</name>
</gene>
<name>A0A6J5M3T3_9CAUD</name>
<organism evidence="1">
    <name type="scientific">uncultured Caudovirales phage</name>
    <dbReference type="NCBI Taxonomy" id="2100421"/>
    <lineage>
        <taxon>Viruses</taxon>
        <taxon>Duplodnaviria</taxon>
        <taxon>Heunggongvirae</taxon>
        <taxon>Uroviricota</taxon>
        <taxon>Caudoviricetes</taxon>
        <taxon>Peduoviridae</taxon>
        <taxon>Maltschvirus</taxon>
        <taxon>Maltschvirus maltsch</taxon>
    </lineage>
</organism>
<protein>
    <submittedName>
        <fullName evidence="1">Uncharacterized protein</fullName>
    </submittedName>
</protein>
<accession>A0A6J5M3T3</accession>
<reference evidence="1" key="1">
    <citation type="submission" date="2020-04" db="EMBL/GenBank/DDBJ databases">
        <authorList>
            <person name="Chiriac C."/>
            <person name="Salcher M."/>
            <person name="Ghai R."/>
            <person name="Kavagutti S V."/>
        </authorList>
    </citation>
    <scope>NUCLEOTIDE SEQUENCE</scope>
</reference>
<sequence length="129" mass="15750">MDIKNFGQRLKLEESKTSRVKKEKEVFVETVTLLEHCLQRSDILYKDFSIDIYSYEEYFIKIIENLFLLKYGEVVTEIMIWYLYDRVDETGKVYPLIYEEEEKPSIEIKIKNPTDLWKFIDKLLKRNYE</sequence>